<sequence>MYIPNPGDIALLEMETGSWYQPKEQQYLFIISNNTFHRFTGMAIACPIIPHGQPSPLHIKCEGRTKTNGMICCEHVKTMDIKTRELTFIEKVPRDILDEVRDILYGILESEE</sequence>
<dbReference type="Proteomes" id="UP000199687">
    <property type="component" value="Unassembled WGS sequence"/>
</dbReference>
<accession>A0A1H9USU3</accession>
<dbReference type="Gene3D" id="2.30.30.110">
    <property type="match status" value="1"/>
</dbReference>
<reference evidence="3 4" key="1">
    <citation type="submission" date="2016-10" db="EMBL/GenBank/DDBJ databases">
        <authorList>
            <person name="de Groot N.N."/>
        </authorList>
    </citation>
    <scope>NUCLEOTIDE SEQUENCE [LARGE SCALE GENOMIC DNA]</scope>
    <source>
        <strain evidence="3 4">CGMCC 1.7727</strain>
    </source>
</reference>
<organism evidence="3 4">
    <name type="scientific">Gracilibacillus ureilyticus</name>
    <dbReference type="NCBI Taxonomy" id="531814"/>
    <lineage>
        <taxon>Bacteria</taxon>
        <taxon>Bacillati</taxon>
        <taxon>Bacillota</taxon>
        <taxon>Bacilli</taxon>
        <taxon>Bacillales</taxon>
        <taxon>Bacillaceae</taxon>
        <taxon>Gracilibacillus</taxon>
    </lineage>
</organism>
<protein>
    <submittedName>
        <fullName evidence="3">mRNA interferase MazF</fullName>
    </submittedName>
</protein>
<proteinExistence type="inferred from homology"/>
<comment type="similarity">
    <text evidence="1">Belongs to the PemK/MazF family.</text>
</comment>
<dbReference type="Pfam" id="PF02452">
    <property type="entry name" value="PemK_toxin"/>
    <property type="match status" value="1"/>
</dbReference>
<keyword evidence="2" id="KW-1277">Toxin-antitoxin system</keyword>
<evidence type="ECO:0000313" key="3">
    <source>
        <dbReference type="EMBL" id="SES12409.1"/>
    </source>
</evidence>
<dbReference type="AlphaFoldDB" id="A0A1H9USU3"/>
<dbReference type="GO" id="GO:0003677">
    <property type="term" value="F:DNA binding"/>
    <property type="evidence" value="ECO:0007669"/>
    <property type="project" value="InterPro"/>
</dbReference>
<evidence type="ECO:0000256" key="2">
    <source>
        <dbReference type="ARBA" id="ARBA00022649"/>
    </source>
</evidence>
<name>A0A1H9USU3_9BACI</name>
<keyword evidence="4" id="KW-1185">Reference proteome</keyword>
<dbReference type="STRING" id="531814.SAMN04487944_11926"/>
<dbReference type="InterPro" id="IPR011067">
    <property type="entry name" value="Plasmid_toxin/cell-grow_inhib"/>
</dbReference>
<dbReference type="SUPFAM" id="SSF50118">
    <property type="entry name" value="Cell growth inhibitor/plasmid maintenance toxic component"/>
    <property type="match status" value="1"/>
</dbReference>
<evidence type="ECO:0000313" key="4">
    <source>
        <dbReference type="Proteomes" id="UP000199687"/>
    </source>
</evidence>
<gene>
    <name evidence="3" type="ORF">SAMN04487944_11926</name>
</gene>
<evidence type="ECO:0000256" key="1">
    <source>
        <dbReference type="ARBA" id="ARBA00007521"/>
    </source>
</evidence>
<dbReference type="RefSeq" id="WP_175480502.1">
    <property type="nucleotide sequence ID" value="NZ_FOGL01000019.1"/>
</dbReference>
<dbReference type="EMBL" id="FOGL01000019">
    <property type="protein sequence ID" value="SES12409.1"/>
    <property type="molecule type" value="Genomic_DNA"/>
</dbReference>
<dbReference type="InterPro" id="IPR003477">
    <property type="entry name" value="PemK-like"/>
</dbReference>